<accession>A0A640KVA2</accession>
<proteinExistence type="predicted"/>
<keyword evidence="1" id="KW-0687">Ribonucleoprotein</keyword>
<gene>
    <name evidence="1" type="ORF">LtaPh_3612261</name>
</gene>
<dbReference type="EMBL" id="BLBS01000057">
    <property type="protein sequence ID" value="GET93191.1"/>
    <property type="molecule type" value="Genomic_DNA"/>
</dbReference>
<dbReference type="OrthoDB" id="4092856at2759"/>
<keyword evidence="2" id="KW-1185">Reference proteome</keyword>
<comment type="caution">
    <text evidence="1">The sequence shown here is derived from an EMBL/GenBank/DDBJ whole genome shotgun (WGS) entry which is preliminary data.</text>
</comment>
<dbReference type="GO" id="GO:0005840">
    <property type="term" value="C:ribosome"/>
    <property type="evidence" value="ECO:0007669"/>
    <property type="project" value="UniProtKB-KW"/>
</dbReference>
<evidence type="ECO:0000313" key="2">
    <source>
        <dbReference type="Proteomes" id="UP000419144"/>
    </source>
</evidence>
<dbReference type="AlphaFoldDB" id="A0A640KVA2"/>
<evidence type="ECO:0000313" key="1">
    <source>
        <dbReference type="EMBL" id="GET93191.1"/>
    </source>
</evidence>
<sequence>MMRHRNLKRISHERQAPLSCSMLPYVLAAHVCDSFILLVVIAAAGMALGSLCAHALDAARAAVAERRSISEGDVTLTAHAHNEGRNRHNLLGDGDVTLLNQDAGVVHGLGKASLEDDRLQAALENVRHRQRQHVIQLVLLLVEEAVLVAAAHYGGTLQQAAWVVLRQRQKQTGRAAHLRQRHVHAPDLTLAAQTVLAAQLHLAVEALLFERTAWRLPHTVEVVVVAHLQALSDKELCRLQVLN</sequence>
<reference evidence="1" key="1">
    <citation type="submission" date="2019-11" db="EMBL/GenBank/DDBJ databases">
        <title>Leishmania tarentolae CDS.</title>
        <authorList>
            <person name="Goto Y."/>
            <person name="Yamagishi J."/>
        </authorList>
    </citation>
    <scope>NUCLEOTIDE SEQUENCE [LARGE SCALE GENOMIC DNA]</scope>
    <source>
        <strain evidence="1">Parrot Tar II</strain>
    </source>
</reference>
<dbReference type="VEuPathDB" id="TriTrypDB:LtaPh_3612261"/>
<protein>
    <submittedName>
        <fullName evidence="1">40S ribosomal protein S9, putative</fullName>
    </submittedName>
</protein>
<organism evidence="1 2">
    <name type="scientific">Leishmania tarentolae</name>
    <name type="common">Sauroleishmania tarentolae</name>
    <dbReference type="NCBI Taxonomy" id="5689"/>
    <lineage>
        <taxon>Eukaryota</taxon>
        <taxon>Discoba</taxon>
        <taxon>Euglenozoa</taxon>
        <taxon>Kinetoplastea</taxon>
        <taxon>Metakinetoplastina</taxon>
        <taxon>Trypanosomatida</taxon>
        <taxon>Trypanosomatidae</taxon>
        <taxon>Leishmaniinae</taxon>
        <taxon>Leishmania</taxon>
        <taxon>lizard Leishmania</taxon>
    </lineage>
</organism>
<keyword evidence="1" id="KW-0689">Ribosomal protein</keyword>
<name>A0A640KVA2_LEITA</name>
<dbReference type="Proteomes" id="UP000419144">
    <property type="component" value="Unassembled WGS sequence"/>
</dbReference>